<evidence type="ECO:0000313" key="1">
    <source>
        <dbReference type="EMBL" id="TFY73421.1"/>
    </source>
</evidence>
<comment type="caution">
    <text evidence="1">The sequence shown here is derived from an EMBL/GenBank/DDBJ whole genome shotgun (WGS) entry which is preliminary data.</text>
</comment>
<sequence length="193" mass="20756">MPPFEPPPLDPAVPGCLPPSGIPNAPPSWVLEAELWTFIARASAEIGPESSANGHNPNNNPSILQGLPNGTYPPLEAVHPSALASLSTPGASEQYRGGLPQIMIVRYKDSPVGPYDELIYIAGKFICPHEPNSTALRIGSMYVSANASVWNGRRNWNIPKHLARFEWTPSATDPNTQTLKVYHPPSVPAPLSP</sequence>
<dbReference type="AlphaFoldDB" id="A0A4Y9ZHX3"/>
<dbReference type="STRING" id="135208.A0A4Y9ZHX3"/>
<gene>
    <name evidence="1" type="ORF">EWM64_g10591</name>
</gene>
<proteinExistence type="predicted"/>
<dbReference type="PANTHER" id="PTHR40518">
    <property type="entry name" value="ACETOACETATE DECARBOXYLASE"/>
    <property type="match status" value="1"/>
</dbReference>
<dbReference type="EMBL" id="SFCI01002878">
    <property type="protein sequence ID" value="TFY73421.1"/>
    <property type="molecule type" value="Genomic_DNA"/>
</dbReference>
<organism evidence="1 2">
    <name type="scientific">Hericium alpestre</name>
    <dbReference type="NCBI Taxonomy" id="135208"/>
    <lineage>
        <taxon>Eukaryota</taxon>
        <taxon>Fungi</taxon>
        <taxon>Dikarya</taxon>
        <taxon>Basidiomycota</taxon>
        <taxon>Agaricomycotina</taxon>
        <taxon>Agaricomycetes</taxon>
        <taxon>Russulales</taxon>
        <taxon>Hericiaceae</taxon>
        <taxon>Hericium</taxon>
    </lineage>
</organism>
<name>A0A4Y9ZHX3_9AGAM</name>
<dbReference type="InterPro" id="IPR023375">
    <property type="entry name" value="ADC_dom_sf"/>
</dbReference>
<feature type="non-terminal residue" evidence="1">
    <location>
        <position position="193"/>
    </location>
</feature>
<dbReference type="Proteomes" id="UP000298061">
    <property type="component" value="Unassembled WGS sequence"/>
</dbReference>
<dbReference type="PANTHER" id="PTHR40518:SF1">
    <property type="entry name" value="ACETOACETATE DECARBOXYLASE"/>
    <property type="match status" value="1"/>
</dbReference>
<evidence type="ECO:0000313" key="2">
    <source>
        <dbReference type="Proteomes" id="UP000298061"/>
    </source>
</evidence>
<dbReference type="Gene3D" id="2.40.400.10">
    <property type="entry name" value="Acetoacetate decarboxylase-like"/>
    <property type="match status" value="1"/>
</dbReference>
<protein>
    <submittedName>
        <fullName evidence="1">Uncharacterized protein</fullName>
    </submittedName>
</protein>
<reference evidence="1 2" key="1">
    <citation type="submission" date="2019-02" db="EMBL/GenBank/DDBJ databases">
        <title>Genome sequencing of the rare red list fungi Hericium alpestre (H. flagellum).</title>
        <authorList>
            <person name="Buettner E."/>
            <person name="Kellner H."/>
        </authorList>
    </citation>
    <scope>NUCLEOTIDE SEQUENCE [LARGE SCALE GENOMIC DNA]</scope>
    <source>
        <strain evidence="1 2">DSM 108284</strain>
    </source>
</reference>
<accession>A0A4Y9ZHX3</accession>
<dbReference type="OrthoDB" id="9970474at2759"/>
<dbReference type="SUPFAM" id="SSF160104">
    <property type="entry name" value="Acetoacetate decarboxylase-like"/>
    <property type="match status" value="1"/>
</dbReference>
<keyword evidence="2" id="KW-1185">Reference proteome</keyword>